<feature type="signal peptide" evidence="1">
    <location>
        <begin position="1"/>
        <end position="23"/>
    </location>
</feature>
<proteinExistence type="predicted"/>
<dbReference type="Proteomes" id="UP000835052">
    <property type="component" value="Unassembled WGS sequence"/>
</dbReference>
<keyword evidence="1" id="KW-0732">Signal</keyword>
<evidence type="ECO:0000313" key="3">
    <source>
        <dbReference type="Proteomes" id="UP000835052"/>
    </source>
</evidence>
<dbReference type="AlphaFoldDB" id="A0A8S1HUX5"/>
<comment type="caution">
    <text evidence="2">The sequence shown here is derived from an EMBL/GenBank/DDBJ whole genome shotgun (WGS) entry which is preliminary data.</text>
</comment>
<organism evidence="2 3">
    <name type="scientific">Caenorhabditis auriculariae</name>
    <dbReference type="NCBI Taxonomy" id="2777116"/>
    <lineage>
        <taxon>Eukaryota</taxon>
        <taxon>Metazoa</taxon>
        <taxon>Ecdysozoa</taxon>
        <taxon>Nematoda</taxon>
        <taxon>Chromadorea</taxon>
        <taxon>Rhabditida</taxon>
        <taxon>Rhabditina</taxon>
        <taxon>Rhabditomorpha</taxon>
        <taxon>Rhabditoidea</taxon>
        <taxon>Rhabditidae</taxon>
        <taxon>Peloderinae</taxon>
        <taxon>Caenorhabditis</taxon>
    </lineage>
</organism>
<keyword evidence="3" id="KW-1185">Reference proteome</keyword>
<evidence type="ECO:0000313" key="2">
    <source>
        <dbReference type="EMBL" id="CAD6198341.1"/>
    </source>
</evidence>
<sequence>MFQRRSFLSIALLFVFLGDRANGMGNDPRSANERKMLIENGFCVMGEFTPCNVRCGGGFQYSKFECIGEMCDCSKVKFKRACNWTPCKEYIASLSEEEASEDS</sequence>
<dbReference type="PROSITE" id="PS50092">
    <property type="entry name" value="TSP1"/>
    <property type="match status" value="1"/>
</dbReference>
<gene>
    <name evidence="2" type="ORF">CAUJ_LOCUS14247</name>
</gene>
<dbReference type="SUPFAM" id="SSF82895">
    <property type="entry name" value="TSP-1 type 1 repeat"/>
    <property type="match status" value="1"/>
</dbReference>
<feature type="chain" id="PRO_5035764325" evidence="1">
    <location>
        <begin position="24"/>
        <end position="103"/>
    </location>
</feature>
<dbReference type="InterPro" id="IPR000884">
    <property type="entry name" value="TSP1_rpt"/>
</dbReference>
<accession>A0A8S1HUX5</accession>
<protein>
    <submittedName>
        <fullName evidence="2">Uncharacterized protein</fullName>
    </submittedName>
</protein>
<dbReference type="EMBL" id="CAJGYM010000123">
    <property type="protein sequence ID" value="CAD6198341.1"/>
    <property type="molecule type" value="Genomic_DNA"/>
</dbReference>
<name>A0A8S1HUX5_9PELO</name>
<reference evidence="2" key="1">
    <citation type="submission" date="2020-10" db="EMBL/GenBank/DDBJ databases">
        <authorList>
            <person name="Kikuchi T."/>
        </authorList>
    </citation>
    <scope>NUCLEOTIDE SEQUENCE</scope>
    <source>
        <strain evidence="2">NKZ352</strain>
    </source>
</reference>
<evidence type="ECO:0000256" key="1">
    <source>
        <dbReference type="SAM" id="SignalP"/>
    </source>
</evidence>
<dbReference type="InterPro" id="IPR036383">
    <property type="entry name" value="TSP1_rpt_sf"/>
</dbReference>
<dbReference type="Gene3D" id="2.20.100.10">
    <property type="entry name" value="Thrombospondin type-1 (TSP1) repeat"/>
    <property type="match status" value="1"/>
</dbReference>